<dbReference type="Proteomes" id="UP001408356">
    <property type="component" value="Unassembled WGS sequence"/>
</dbReference>
<dbReference type="PROSITE" id="PS51698">
    <property type="entry name" value="U_BOX"/>
    <property type="match status" value="1"/>
</dbReference>
<dbReference type="InterPro" id="IPR019734">
    <property type="entry name" value="TPR_rpt"/>
</dbReference>
<dbReference type="Pfam" id="PF02458">
    <property type="entry name" value="Transferase"/>
    <property type="match status" value="1"/>
</dbReference>
<gene>
    <name evidence="7" type="ORF">SUNI508_00361</name>
</gene>
<feature type="domain" description="U-box" evidence="6">
    <location>
        <begin position="200"/>
        <end position="273"/>
    </location>
</feature>
<dbReference type="SMART" id="SM00504">
    <property type="entry name" value="Ubox"/>
    <property type="match status" value="1"/>
</dbReference>
<keyword evidence="2" id="KW-0808">Transferase</keyword>
<dbReference type="PANTHER" id="PTHR46803">
    <property type="entry name" value="E3 UBIQUITIN-PROTEIN LIGASE CHIP"/>
    <property type="match status" value="1"/>
</dbReference>
<dbReference type="InterPro" id="IPR013083">
    <property type="entry name" value="Znf_RING/FYVE/PHD"/>
</dbReference>
<accession>A0ABR2V6H1</accession>
<comment type="catalytic activity">
    <reaction evidence="1">
        <text>S-ubiquitinyl-[E2 ubiquitin-conjugating enzyme]-L-cysteine + [acceptor protein]-L-lysine = [E2 ubiquitin-conjugating enzyme]-L-cysteine + N(6)-ubiquitinyl-[acceptor protein]-L-lysine.</text>
        <dbReference type="EC" id="2.3.2.27"/>
    </reaction>
</comment>
<keyword evidence="5" id="KW-0697">Rotamase</keyword>
<dbReference type="EMBL" id="JARVKF010000112">
    <property type="protein sequence ID" value="KAK9422498.1"/>
    <property type="molecule type" value="Genomic_DNA"/>
</dbReference>
<protein>
    <recommendedName>
        <fullName evidence="6">U-box domain-containing protein</fullName>
    </recommendedName>
</protein>
<organism evidence="7 8">
    <name type="scientific">Seiridium unicorne</name>
    <dbReference type="NCBI Taxonomy" id="138068"/>
    <lineage>
        <taxon>Eukaryota</taxon>
        <taxon>Fungi</taxon>
        <taxon>Dikarya</taxon>
        <taxon>Ascomycota</taxon>
        <taxon>Pezizomycotina</taxon>
        <taxon>Sordariomycetes</taxon>
        <taxon>Xylariomycetidae</taxon>
        <taxon>Amphisphaeriales</taxon>
        <taxon>Sporocadaceae</taxon>
        <taxon>Seiridium</taxon>
    </lineage>
</organism>
<comment type="caution">
    <text evidence="7">The sequence shown here is derived from an EMBL/GenBank/DDBJ whole genome shotgun (WGS) entry which is preliminary data.</text>
</comment>
<dbReference type="SUPFAM" id="SSF48452">
    <property type="entry name" value="TPR-like"/>
    <property type="match status" value="1"/>
</dbReference>
<dbReference type="Gene3D" id="3.30.40.10">
    <property type="entry name" value="Zinc/RING finger domain, C3HC4 (zinc finger)"/>
    <property type="match status" value="1"/>
</dbReference>
<dbReference type="InterPro" id="IPR011990">
    <property type="entry name" value="TPR-like_helical_dom_sf"/>
</dbReference>
<sequence length="719" mass="80540">MQRNKDPERAMSLKNEGNKAFQAGDYVGAEGLYSKAIIADDTNPALYTNRALARLKLQLWDSTIADCQACLRLNRDSMKANYYLAQAQIELRNYDEALPTALRAHALCVSQNDKSLPQVTALVLRCKKEKWEHMERIRKRENQALENEMLELIQRGREEMLQTCDSESLKEDVRKEWEEKQSHLEKTFDRARMNEEKKRVVPDWMVDEISFNIFIDPVVTKTGKSYERSSILEHLRRSPTDPLTREPLHPTDLRPNLALKQACEEFLQENGWAADCSQVLEVLREGLRGTVQDVPHLLSGVEDQEYPKGSVQLTTPYQAVEDLFSWQDLSGTLDYSTLKENHFPPSAFTVPSIRSPETAPPYPTPEPVFRARLSLVKGGVLLCVAFHHSTTDVTGFGALLKIWAAHCRSRSSAEVGFDPSWYDRSLLRGPSLETTVELSDTVPDLIHVVERDEMPKTVKSTHKGIIYETRIFYFSQATLQELKMAVNEHLPNLENRVPWVSTGDILTAMLWSATIWTDQGDVEGAPDNGDMCAVGIPVNFRSRHNPKLPQDYLGAAFGMTTASVARADLLSASRNTATANVPLDKESLLSLARIASAIRPSLGHVSEAGIRSALEYTASQPDITSIKLGPRHDGISLVSWADEGVYDLDWGQALGKCDAVRIPKLGARRNPIVLPRVFGKDGSQPGLEVIASFDEKTMEKFCQNTLIQQFDFMATLGSA</sequence>
<evidence type="ECO:0000256" key="3">
    <source>
        <dbReference type="ARBA" id="ARBA00022737"/>
    </source>
</evidence>
<evidence type="ECO:0000313" key="8">
    <source>
        <dbReference type="Proteomes" id="UP001408356"/>
    </source>
</evidence>
<proteinExistence type="predicted"/>
<keyword evidence="3" id="KW-0677">Repeat</keyword>
<evidence type="ECO:0000259" key="6">
    <source>
        <dbReference type="PROSITE" id="PS51698"/>
    </source>
</evidence>
<dbReference type="Gene3D" id="3.30.559.10">
    <property type="entry name" value="Chloramphenicol acetyltransferase-like domain"/>
    <property type="match status" value="2"/>
</dbReference>
<evidence type="ECO:0000313" key="7">
    <source>
        <dbReference type="EMBL" id="KAK9422498.1"/>
    </source>
</evidence>
<name>A0ABR2V6H1_9PEZI</name>
<dbReference type="Pfam" id="PF04564">
    <property type="entry name" value="U-box"/>
    <property type="match status" value="1"/>
</dbReference>
<evidence type="ECO:0000256" key="2">
    <source>
        <dbReference type="ARBA" id="ARBA00022679"/>
    </source>
</evidence>
<evidence type="ECO:0000256" key="5">
    <source>
        <dbReference type="ARBA" id="ARBA00023110"/>
    </source>
</evidence>
<dbReference type="SUPFAM" id="SSF57850">
    <property type="entry name" value="RING/U-box"/>
    <property type="match status" value="1"/>
</dbReference>
<dbReference type="InterPro" id="IPR023213">
    <property type="entry name" value="CAT-like_dom_sf"/>
</dbReference>
<evidence type="ECO:0000256" key="1">
    <source>
        <dbReference type="ARBA" id="ARBA00000900"/>
    </source>
</evidence>
<dbReference type="InterPro" id="IPR003613">
    <property type="entry name" value="Ubox_domain"/>
</dbReference>
<evidence type="ECO:0000256" key="4">
    <source>
        <dbReference type="ARBA" id="ARBA00022786"/>
    </source>
</evidence>
<keyword evidence="4" id="KW-0833">Ubl conjugation pathway</keyword>
<dbReference type="Gene3D" id="1.25.40.10">
    <property type="entry name" value="Tetratricopeptide repeat domain"/>
    <property type="match status" value="1"/>
</dbReference>
<dbReference type="SMART" id="SM00028">
    <property type="entry name" value="TPR"/>
    <property type="match status" value="3"/>
</dbReference>
<keyword evidence="5" id="KW-0413">Isomerase</keyword>
<keyword evidence="8" id="KW-1185">Reference proteome</keyword>
<dbReference type="PANTHER" id="PTHR46803:SF2">
    <property type="entry name" value="E3 UBIQUITIN-PROTEIN LIGASE CHIP"/>
    <property type="match status" value="1"/>
</dbReference>
<reference evidence="7 8" key="1">
    <citation type="journal article" date="2024" name="J. Plant Pathol.">
        <title>Sequence and assembly of the genome of Seiridium unicorne, isolate CBS 538.82, causal agent of cypress canker disease.</title>
        <authorList>
            <person name="Scali E."/>
            <person name="Rocca G.D."/>
            <person name="Danti R."/>
            <person name="Garbelotto M."/>
            <person name="Barberini S."/>
            <person name="Baroncelli R."/>
            <person name="Emiliani G."/>
        </authorList>
    </citation>
    <scope>NUCLEOTIDE SEQUENCE [LARGE SCALE GENOMIC DNA]</scope>
    <source>
        <strain evidence="7 8">BM-138-508</strain>
    </source>
</reference>